<proteinExistence type="predicted"/>
<evidence type="ECO:0008006" key="4">
    <source>
        <dbReference type="Google" id="ProtNLM"/>
    </source>
</evidence>
<comment type="caution">
    <text evidence="2">The sequence shown here is derived from an EMBL/GenBank/DDBJ whole genome shotgun (WGS) entry which is preliminary data.</text>
</comment>
<gene>
    <name evidence="2" type="ORF">P879_05600</name>
</gene>
<evidence type="ECO:0000256" key="1">
    <source>
        <dbReference type="SAM" id="SignalP"/>
    </source>
</evidence>
<evidence type="ECO:0000313" key="3">
    <source>
        <dbReference type="Proteomes" id="UP000699462"/>
    </source>
</evidence>
<dbReference type="Proteomes" id="UP000699462">
    <property type="component" value="Unassembled WGS sequence"/>
</dbReference>
<dbReference type="AlphaFoldDB" id="A0A8T0DSP0"/>
<dbReference type="EMBL" id="JTDF01001210">
    <property type="protein sequence ID" value="KAF8570336.1"/>
    <property type="molecule type" value="Genomic_DNA"/>
</dbReference>
<reference evidence="2 3" key="1">
    <citation type="submission" date="2019-07" db="EMBL/GenBank/DDBJ databases">
        <title>Annotation for the trematode Paragonimus westermani.</title>
        <authorList>
            <person name="Choi Y.-J."/>
        </authorList>
    </citation>
    <scope>NUCLEOTIDE SEQUENCE [LARGE SCALE GENOMIC DNA]</scope>
    <source>
        <strain evidence="2">180907_Pwestermani</strain>
    </source>
</reference>
<feature type="chain" id="PRO_5035935489" description="Corticotropin-releasing factor domain-containing protein" evidence="1">
    <location>
        <begin position="23"/>
        <end position="80"/>
    </location>
</feature>
<name>A0A8T0DSP0_9TREM</name>
<keyword evidence="1" id="KW-0732">Signal</keyword>
<evidence type="ECO:0000313" key="2">
    <source>
        <dbReference type="EMBL" id="KAF8570336.1"/>
    </source>
</evidence>
<sequence>MRFQITCQIVSIVLLYVCLALAVSGHYSNEYDGDQFPRPVEEFSEPSKRFYTEQRILEMARLQRLRDQARRRLLGERSGK</sequence>
<accession>A0A8T0DSP0</accession>
<organism evidence="2 3">
    <name type="scientific">Paragonimus westermani</name>
    <dbReference type="NCBI Taxonomy" id="34504"/>
    <lineage>
        <taxon>Eukaryota</taxon>
        <taxon>Metazoa</taxon>
        <taxon>Spiralia</taxon>
        <taxon>Lophotrochozoa</taxon>
        <taxon>Platyhelminthes</taxon>
        <taxon>Trematoda</taxon>
        <taxon>Digenea</taxon>
        <taxon>Plagiorchiida</taxon>
        <taxon>Troglotremata</taxon>
        <taxon>Troglotrematidae</taxon>
        <taxon>Paragonimus</taxon>
    </lineage>
</organism>
<dbReference type="OrthoDB" id="6263584at2759"/>
<feature type="signal peptide" evidence="1">
    <location>
        <begin position="1"/>
        <end position="22"/>
    </location>
</feature>
<keyword evidence="3" id="KW-1185">Reference proteome</keyword>
<protein>
    <recommendedName>
        <fullName evidence="4">Corticotropin-releasing factor domain-containing protein</fullName>
    </recommendedName>
</protein>